<keyword evidence="2" id="KW-0378">Hydrolase</keyword>
<dbReference type="EMBL" id="LCCA01000025">
    <property type="protein sequence ID" value="KKS21610.1"/>
    <property type="molecule type" value="Genomic_DNA"/>
</dbReference>
<accession>A0A0G0X9K9</accession>
<dbReference type="InterPro" id="IPR000905">
    <property type="entry name" value="Gcp-like_dom"/>
</dbReference>
<protein>
    <submittedName>
        <fullName evidence="2">Peptidase M22, glycoprotease</fullName>
    </submittedName>
</protein>
<evidence type="ECO:0000259" key="1">
    <source>
        <dbReference type="Pfam" id="PF00814"/>
    </source>
</evidence>
<keyword evidence="2" id="KW-0645">Protease</keyword>
<dbReference type="GO" id="GO:0008233">
    <property type="term" value="F:peptidase activity"/>
    <property type="evidence" value="ECO:0007669"/>
    <property type="project" value="UniProtKB-KW"/>
</dbReference>
<name>A0A0G0X9K9_UNCKA</name>
<dbReference type="Pfam" id="PF00814">
    <property type="entry name" value="TsaD"/>
    <property type="match status" value="1"/>
</dbReference>
<organism evidence="2 3">
    <name type="scientific">candidate division WWE3 bacterium GW2011_GWA1_41_8</name>
    <dbReference type="NCBI Taxonomy" id="1619103"/>
    <lineage>
        <taxon>Bacteria</taxon>
        <taxon>Katanobacteria</taxon>
    </lineage>
</organism>
<evidence type="ECO:0000313" key="2">
    <source>
        <dbReference type="EMBL" id="KKS21610.1"/>
    </source>
</evidence>
<sequence length="109" mass="12069">MYKIKIDTTNRYRKTVELVNVIGSEEMQLAAVTGDIDIVATIRDILEDKGITIENIGEFESNPGPGSFTGLKIGSSIANVLNWALGRKSIKELTFPDYGREPNISPRKK</sequence>
<dbReference type="STRING" id="1619103.UU80_C0025G0005"/>
<dbReference type="GO" id="GO:0006508">
    <property type="term" value="P:proteolysis"/>
    <property type="evidence" value="ECO:0007669"/>
    <property type="project" value="UniProtKB-KW"/>
</dbReference>
<feature type="domain" description="Gcp-like" evidence="1">
    <location>
        <begin position="38"/>
        <end position="88"/>
    </location>
</feature>
<dbReference type="AlphaFoldDB" id="A0A0G0X9K9"/>
<dbReference type="Proteomes" id="UP000034920">
    <property type="component" value="Unassembled WGS sequence"/>
</dbReference>
<evidence type="ECO:0000313" key="3">
    <source>
        <dbReference type="Proteomes" id="UP000034920"/>
    </source>
</evidence>
<dbReference type="SUPFAM" id="SSF53067">
    <property type="entry name" value="Actin-like ATPase domain"/>
    <property type="match status" value="1"/>
</dbReference>
<comment type="caution">
    <text evidence="2">The sequence shown here is derived from an EMBL/GenBank/DDBJ whole genome shotgun (WGS) entry which is preliminary data.</text>
</comment>
<reference evidence="2 3" key="1">
    <citation type="journal article" date="2015" name="Nature">
        <title>rRNA introns, odd ribosomes, and small enigmatic genomes across a large radiation of phyla.</title>
        <authorList>
            <person name="Brown C.T."/>
            <person name="Hug L.A."/>
            <person name="Thomas B.C."/>
            <person name="Sharon I."/>
            <person name="Castelle C.J."/>
            <person name="Singh A."/>
            <person name="Wilkins M.J."/>
            <person name="Williams K.H."/>
            <person name="Banfield J.F."/>
        </authorList>
    </citation>
    <scope>NUCLEOTIDE SEQUENCE [LARGE SCALE GENOMIC DNA]</scope>
</reference>
<proteinExistence type="predicted"/>
<dbReference type="InterPro" id="IPR043129">
    <property type="entry name" value="ATPase_NBD"/>
</dbReference>
<dbReference type="Gene3D" id="3.30.420.40">
    <property type="match status" value="1"/>
</dbReference>
<gene>
    <name evidence="2" type="ORF">UU80_C0025G0005</name>
</gene>